<organism evidence="17 18">
    <name type="scientific">Gemmata massiliana</name>
    <dbReference type="NCBI Taxonomy" id="1210884"/>
    <lineage>
        <taxon>Bacteria</taxon>
        <taxon>Pseudomonadati</taxon>
        <taxon>Planctomycetota</taxon>
        <taxon>Planctomycetia</taxon>
        <taxon>Gemmatales</taxon>
        <taxon>Gemmataceae</taxon>
        <taxon>Gemmata</taxon>
    </lineage>
</organism>
<dbReference type="Proteomes" id="UP000464178">
    <property type="component" value="Chromosome"/>
</dbReference>
<evidence type="ECO:0000256" key="9">
    <source>
        <dbReference type="ARBA" id="ARBA00022694"/>
    </source>
</evidence>
<keyword evidence="7 14" id="KW-0808">Transferase</keyword>
<comment type="subcellular location">
    <subcellularLocation>
        <location evidence="1 14">Cytoplasm</location>
    </subcellularLocation>
</comment>
<dbReference type="InterPro" id="IPR058240">
    <property type="entry name" value="rSAM_sf"/>
</dbReference>
<keyword evidence="6 14" id="KW-0489">Methyltransferase</keyword>
<dbReference type="GO" id="GO:0000049">
    <property type="term" value="F:tRNA binding"/>
    <property type="evidence" value="ECO:0007669"/>
    <property type="project" value="UniProtKB-UniRule"/>
</dbReference>
<comment type="similarity">
    <text evidence="2 14">Belongs to the radical SAM superfamily. RlmN family.</text>
</comment>
<evidence type="ECO:0000256" key="13">
    <source>
        <dbReference type="ARBA" id="ARBA00023157"/>
    </source>
</evidence>
<dbReference type="SFLD" id="SFLDF00275">
    <property type="entry name" value="adenosine_C2_methyltransferase"/>
    <property type="match status" value="1"/>
</dbReference>
<dbReference type="InterPro" id="IPR048641">
    <property type="entry name" value="RlmN_N"/>
</dbReference>
<dbReference type="GO" id="GO:0070040">
    <property type="term" value="F:rRNA (adenine(2503)-C2-)-methyltransferase activity"/>
    <property type="evidence" value="ECO:0007669"/>
    <property type="project" value="UniProtKB-UniRule"/>
</dbReference>
<keyword evidence="5 14" id="KW-0698">rRNA processing</keyword>
<dbReference type="SFLD" id="SFLDG01062">
    <property type="entry name" value="methyltransferase_(Class_A)"/>
    <property type="match status" value="1"/>
</dbReference>
<feature type="binding site" evidence="14">
    <location>
        <position position="138"/>
    </location>
    <ligand>
        <name>[4Fe-4S] cluster</name>
        <dbReference type="ChEBI" id="CHEBI:49883"/>
        <note>4Fe-4S-S-AdoMet</note>
    </ligand>
</feature>
<comment type="catalytic activity">
    <reaction evidence="14">
        <text>adenosine(37) in tRNA + 2 reduced [2Fe-2S]-[ferredoxin] + 2 S-adenosyl-L-methionine = 2-methyladenosine(37) in tRNA + 5'-deoxyadenosine + L-methionine + 2 oxidized [2Fe-2S]-[ferredoxin] + S-adenosyl-L-homocysteine</text>
        <dbReference type="Rhea" id="RHEA:43332"/>
        <dbReference type="Rhea" id="RHEA-COMP:10000"/>
        <dbReference type="Rhea" id="RHEA-COMP:10001"/>
        <dbReference type="Rhea" id="RHEA-COMP:10162"/>
        <dbReference type="Rhea" id="RHEA-COMP:10485"/>
        <dbReference type="ChEBI" id="CHEBI:17319"/>
        <dbReference type="ChEBI" id="CHEBI:33737"/>
        <dbReference type="ChEBI" id="CHEBI:33738"/>
        <dbReference type="ChEBI" id="CHEBI:57844"/>
        <dbReference type="ChEBI" id="CHEBI:57856"/>
        <dbReference type="ChEBI" id="CHEBI:59789"/>
        <dbReference type="ChEBI" id="CHEBI:74411"/>
        <dbReference type="ChEBI" id="CHEBI:74497"/>
        <dbReference type="EC" id="2.1.1.192"/>
    </reaction>
</comment>
<evidence type="ECO:0000256" key="5">
    <source>
        <dbReference type="ARBA" id="ARBA00022552"/>
    </source>
</evidence>
<dbReference type="PANTHER" id="PTHR30544">
    <property type="entry name" value="23S RRNA METHYLTRANSFERASE"/>
    <property type="match status" value="1"/>
</dbReference>
<keyword evidence="10 14" id="KW-0479">Metal-binding</keyword>
<comment type="function">
    <text evidence="14">Specifically methylates position 2 of adenine 2503 in 23S rRNA and position 2 of adenine 37 in tRNAs.</text>
</comment>
<feature type="active site" description="Proton acceptor" evidence="14">
    <location>
        <position position="111"/>
    </location>
</feature>
<dbReference type="EC" id="2.1.1.192" evidence="14"/>
<dbReference type="EMBL" id="LR593886">
    <property type="protein sequence ID" value="VTR94586.1"/>
    <property type="molecule type" value="Genomic_DNA"/>
</dbReference>
<dbReference type="PROSITE" id="PS51918">
    <property type="entry name" value="RADICAL_SAM"/>
    <property type="match status" value="1"/>
</dbReference>
<dbReference type="SUPFAM" id="SSF102114">
    <property type="entry name" value="Radical SAM enzymes"/>
    <property type="match status" value="1"/>
</dbReference>
<evidence type="ECO:0000256" key="3">
    <source>
        <dbReference type="ARBA" id="ARBA00022485"/>
    </source>
</evidence>
<evidence type="ECO:0000256" key="15">
    <source>
        <dbReference type="SAM" id="MobiDB-lite"/>
    </source>
</evidence>
<gene>
    <name evidence="14" type="primary">rlmN</name>
    <name evidence="17" type="ORF">SOIL9_31280</name>
</gene>
<keyword evidence="9 14" id="KW-0819">tRNA processing</keyword>
<dbReference type="GO" id="GO:0030488">
    <property type="term" value="P:tRNA methylation"/>
    <property type="evidence" value="ECO:0007669"/>
    <property type="project" value="UniProtKB-UniRule"/>
</dbReference>
<evidence type="ECO:0000313" key="17">
    <source>
        <dbReference type="EMBL" id="VTR94586.1"/>
    </source>
</evidence>
<dbReference type="FunFam" id="3.20.20.70:FF:000014">
    <property type="entry name" value="Probable dual-specificity RNA methyltransferase RlmN"/>
    <property type="match status" value="1"/>
</dbReference>
<keyword evidence="13 14" id="KW-1015">Disulfide bond</keyword>
<evidence type="ECO:0000259" key="16">
    <source>
        <dbReference type="PROSITE" id="PS51918"/>
    </source>
</evidence>
<keyword evidence="8 14" id="KW-0949">S-adenosyl-L-methionine</keyword>
<dbReference type="PIRSF" id="PIRSF006004">
    <property type="entry name" value="CHP00048"/>
    <property type="match status" value="1"/>
</dbReference>
<dbReference type="RefSeq" id="WP_162669100.1">
    <property type="nucleotide sequence ID" value="NZ_LR593886.1"/>
</dbReference>
<dbReference type="InterPro" id="IPR013785">
    <property type="entry name" value="Aldolase_TIM"/>
</dbReference>
<dbReference type="InterPro" id="IPR004383">
    <property type="entry name" value="rRNA_lsu_MTrfase_RlmN/Cfr"/>
</dbReference>
<evidence type="ECO:0000256" key="10">
    <source>
        <dbReference type="ARBA" id="ARBA00022723"/>
    </source>
</evidence>
<sequence length="374" mass="40689">MSATLPLLDSGAPESAAPLPPKPGILDVPVDSLRAWLQERGQPPMRVGQIRRQVLAGRATTFEAMSDLPKQLRTELAESFSLFSMRVERHLVARDDTHKLVLRLADDRMIEAVLIQDDGRATACISTQVGCGMGCVFCASGLNGVVRNLTTGELLEQLVVLRNLTDPETTNPERAPRLTNVVVMGMGEPLANLENLLDALGTAGDKNGLCIGARHVTISTVGLPAKIRKLAESGKQYSLAVSLHAPNDELRTRIVPTNDKTGMDAILAAADEFYEKTGRQVTYEYVVLGGLNDQASHARQLAGLLTRRKAHVNLIPWNDVEGLPYRRPQDADLQYLIDTLRKAGISVKVRKRKGAEIDAACGQLRRKVESGQPA</sequence>
<evidence type="ECO:0000256" key="14">
    <source>
        <dbReference type="HAMAP-Rule" id="MF_01849"/>
    </source>
</evidence>
<evidence type="ECO:0000256" key="2">
    <source>
        <dbReference type="ARBA" id="ARBA00007544"/>
    </source>
</evidence>
<dbReference type="GO" id="GO:0005737">
    <property type="term" value="C:cytoplasm"/>
    <property type="evidence" value="ECO:0007669"/>
    <property type="project" value="UniProtKB-SubCell"/>
</dbReference>
<dbReference type="GO" id="GO:0051539">
    <property type="term" value="F:4 iron, 4 sulfur cluster binding"/>
    <property type="evidence" value="ECO:0007669"/>
    <property type="project" value="UniProtKB-UniRule"/>
</dbReference>
<feature type="binding site" evidence="14">
    <location>
        <position position="219"/>
    </location>
    <ligand>
        <name>S-adenosyl-L-methionine</name>
        <dbReference type="ChEBI" id="CHEBI:59789"/>
    </ligand>
</feature>
<dbReference type="InterPro" id="IPR007197">
    <property type="entry name" value="rSAM"/>
</dbReference>
<evidence type="ECO:0000256" key="6">
    <source>
        <dbReference type="ARBA" id="ARBA00022603"/>
    </source>
</evidence>
<evidence type="ECO:0000256" key="1">
    <source>
        <dbReference type="ARBA" id="ARBA00004496"/>
    </source>
</evidence>
<dbReference type="SFLD" id="SFLDS00029">
    <property type="entry name" value="Radical_SAM"/>
    <property type="match status" value="1"/>
</dbReference>
<dbReference type="InterPro" id="IPR040072">
    <property type="entry name" value="Methyltransferase_A"/>
</dbReference>
<dbReference type="KEGG" id="gms:SOIL9_31280"/>
<keyword evidence="18" id="KW-1185">Reference proteome</keyword>
<keyword evidence="11 14" id="KW-0408">Iron</keyword>
<comment type="cofactor">
    <cofactor evidence="14">
        <name>[4Fe-4S] cluster</name>
        <dbReference type="ChEBI" id="CHEBI:49883"/>
    </cofactor>
    <text evidence="14">Binds 1 [4Fe-4S] cluster. The cluster is coordinated with 3 cysteines and an exchangeable S-adenosyl-L-methionine.</text>
</comment>
<dbReference type="Pfam" id="PF04055">
    <property type="entry name" value="Radical_SAM"/>
    <property type="match status" value="1"/>
</dbReference>
<dbReference type="GO" id="GO:0002935">
    <property type="term" value="F:tRNA (adenine(37)-C2)-methyltransferase activity"/>
    <property type="evidence" value="ECO:0007669"/>
    <property type="project" value="UniProtKB-UniRule"/>
</dbReference>
<feature type="disulfide bond" description="(transient)" evidence="14">
    <location>
        <begin position="124"/>
        <end position="361"/>
    </location>
</feature>
<proteinExistence type="inferred from homology"/>
<comment type="catalytic activity">
    <reaction evidence="14">
        <text>adenosine(2503) in 23S rRNA + 2 reduced [2Fe-2S]-[ferredoxin] + 2 S-adenosyl-L-methionine = 2-methyladenosine(2503) in 23S rRNA + 5'-deoxyadenosine + L-methionine + 2 oxidized [2Fe-2S]-[ferredoxin] + S-adenosyl-L-homocysteine</text>
        <dbReference type="Rhea" id="RHEA:42916"/>
        <dbReference type="Rhea" id="RHEA-COMP:10000"/>
        <dbReference type="Rhea" id="RHEA-COMP:10001"/>
        <dbReference type="Rhea" id="RHEA-COMP:10152"/>
        <dbReference type="Rhea" id="RHEA-COMP:10282"/>
        <dbReference type="ChEBI" id="CHEBI:17319"/>
        <dbReference type="ChEBI" id="CHEBI:33737"/>
        <dbReference type="ChEBI" id="CHEBI:33738"/>
        <dbReference type="ChEBI" id="CHEBI:57844"/>
        <dbReference type="ChEBI" id="CHEBI:57856"/>
        <dbReference type="ChEBI" id="CHEBI:59789"/>
        <dbReference type="ChEBI" id="CHEBI:74411"/>
        <dbReference type="ChEBI" id="CHEBI:74497"/>
        <dbReference type="EC" id="2.1.1.192"/>
    </reaction>
</comment>
<dbReference type="Gene3D" id="1.10.150.530">
    <property type="match status" value="1"/>
</dbReference>
<feature type="binding site" evidence="14">
    <location>
        <begin position="187"/>
        <end position="188"/>
    </location>
    <ligand>
        <name>S-adenosyl-L-methionine</name>
        <dbReference type="ChEBI" id="CHEBI:59789"/>
    </ligand>
</feature>
<evidence type="ECO:0000256" key="7">
    <source>
        <dbReference type="ARBA" id="ARBA00022679"/>
    </source>
</evidence>
<feature type="region of interest" description="Disordered" evidence="15">
    <location>
        <begin position="1"/>
        <end position="23"/>
    </location>
</feature>
<dbReference type="GO" id="GO:0019843">
    <property type="term" value="F:rRNA binding"/>
    <property type="evidence" value="ECO:0007669"/>
    <property type="project" value="UniProtKB-UniRule"/>
</dbReference>
<dbReference type="HAMAP" id="MF_01849">
    <property type="entry name" value="RNA_methyltr_RlmN"/>
    <property type="match status" value="1"/>
</dbReference>
<protein>
    <recommendedName>
        <fullName evidence="14">Probable dual-specificity RNA methyltransferase RlmN</fullName>
        <ecNumber evidence="14">2.1.1.192</ecNumber>
    </recommendedName>
    <alternativeName>
        <fullName evidence="14">23S rRNA (adenine(2503)-C(2))-methyltransferase</fullName>
    </alternativeName>
    <alternativeName>
        <fullName evidence="14">23S rRNA m2A2503 methyltransferase</fullName>
    </alternativeName>
    <alternativeName>
        <fullName evidence="14">Ribosomal RNA large subunit methyltransferase N</fullName>
    </alternativeName>
    <alternativeName>
        <fullName evidence="14">tRNA (adenine(37)-C(2))-methyltransferase</fullName>
    </alternativeName>
    <alternativeName>
        <fullName evidence="14">tRNA m2A37 methyltransferase</fullName>
    </alternativeName>
</protein>
<dbReference type="AlphaFoldDB" id="A0A6P2D1X7"/>
<dbReference type="Pfam" id="PF21016">
    <property type="entry name" value="RlmN_N"/>
    <property type="match status" value="1"/>
</dbReference>
<dbReference type="PANTHER" id="PTHR30544:SF5">
    <property type="entry name" value="RADICAL SAM CORE DOMAIN-CONTAINING PROTEIN"/>
    <property type="match status" value="1"/>
</dbReference>
<feature type="domain" description="Radical SAM core" evidence="16">
    <location>
        <begin position="117"/>
        <end position="356"/>
    </location>
</feature>
<keyword evidence="12 14" id="KW-0411">Iron-sulfur</keyword>
<keyword evidence="3 14" id="KW-0004">4Fe-4S</keyword>
<feature type="active site" description="S-methylcysteine intermediate" evidence="14">
    <location>
        <position position="361"/>
    </location>
</feature>
<dbReference type="GO" id="GO:0046872">
    <property type="term" value="F:metal ion binding"/>
    <property type="evidence" value="ECO:0007669"/>
    <property type="project" value="UniProtKB-KW"/>
</dbReference>
<feature type="binding site" evidence="14">
    <location>
        <position position="318"/>
    </location>
    <ligand>
        <name>S-adenosyl-L-methionine</name>
        <dbReference type="ChEBI" id="CHEBI:59789"/>
    </ligand>
</feature>
<dbReference type="InterPro" id="IPR027492">
    <property type="entry name" value="RNA_MTrfase_RlmN"/>
</dbReference>
<evidence type="ECO:0000256" key="11">
    <source>
        <dbReference type="ARBA" id="ARBA00023004"/>
    </source>
</evidence>
<evidence type="ECO:0000313" key="18">
    <source>
        <dbReference type="Proteomes" id="UP000464178"/>
    </source>
</evidence>
<feature type="binding site" evidence="14">
    <location>
        <begin position="242"/>
        <end position="244"/>
    </location>
    <ligand>
        <name>S-adenosyl-L-methionine</name>
        <dbReference type="ChEBI" id="CHEBI:59789"/>
    </ligand>
</feature>
<evidence type="ECO:0000256" key="4">
    <source>
        <dbReference type="ARBA" id="ARBA00022490"/>
    </source>
</evidence>
<keyword evidence="4 14" id="KW-0963">Cytoplasm</keyword>
<evidence type="ECO:0000256" key="12">
    <source>
        <dbReference type="ARBA" id="ARBA00023014"/>
    </source>
</evidence>
<evidence type="ECO:0000256" key="8">
    <source>
        <dbReference type="ARBA" id="ARBA00022691"/>
    </source>
</evidence>
<feature type="binding site" evidence="14">
    <location>
        <position position="131"/>
    </location>
    <ligand>
        <name>[4Fe-4S] cluster</name>
        <dbReference type="ChEBI" id="CHEBI:49883"/>
        <note>4Fe-4S-S-AdoMet</note>
    </ligand>
</feature>
<dbReference type="NCBIfam" id="TIGR00048">
    <property type="entry name" value="rRNA_mod_RlmN"/>
    <property type="match status" value="1"/>
</dbReference>
<accession>A0A6P2D1X7</accession>
<comment type="miscellaneous">
    <text evidence="14">Reaction proceeds by a ping-pong mechanism involving intermediate methylation of a conserved cysteine residue.</text>
</comment>
<name>A0A6P2D1X7_9BACT</name>
<feature type="binding site" evidence="14">
    <location>
        <position position="135"/>
    </location>
    <ligand>
        <name>[4Fe-4S] cluster</name>
        <dbReference type="ChEBI" id="CHEBI:49883"/>
        <note>4Fe-4S-S-AdoMet</note>
    </ligand>
</feature>
<reference evidence="17 18" key="1">
    <citation type="submission" date="2019-05" db="EMBL/GenBank/DDBJ databases">
        <authorList>
            <consortium name="Science for Life Laboratories"/>
        </authorList>
    </citation>
    <scope>NUCLEOTIDE SEQUENCE [LARGE SCALE GENOMIC DNA]</scope>
    <source>
        <strain evidence="17">Soil9</strain>
    </source>
</reference>
<dbReference type="GO" id="GO:0070475">
    <property type="term" value="P:rRNA base methylation"/>
    <property type="evidence" value="ECO:0007669"/>
    <property type="project" value="UniProtKB-UniRule"/>
</dbReference>
<dbReference type="CDD" id="cd01335">
    <property type="entry name" value="Radical_SAM"/>
    <property type="match status" value="1"/>
</dbReference>
<dbReference type="Gene3D" id="3.20.20.70">
    <property type="entry name" value="Aldolase class I"/>
    <property type="match status" value="1"/>
</dbReference>